<name>A0ACC0GDW4_9ERIC</name>
<keyword evidence="2" id="KW-1185">Reference proteome</keyword>
<evidence type="ECO:0000313" key="2">
    <source>
        <dbReference type="Proteomes" id="UP001060215"/>
    </source>
</evidence>
<reference evidence="1 2" key="1">
    <citation type="journal article" date="2022" name="Plant J.">
        <title>Chromosome-level genome of Camellia lanceoleosa provides a valuable resource for understanding genome evolution and self-incompatibility.</title>
        <authorList>
            <person name="Gong W."/>
            <person name="Xiao S."/>
            <person name="Wang L."/>
            <person name="Liao Z."/>
            <person name="Chang Y."/>
            <person name="Mo W."/>
            <person name="Hu G."/>
            <person name="Li W."/>
            <person name="Zhao G."/>
            <person name="Zhu H."/>
            <person name="Hu X."/>
            <person name="Ji K."/>
            <person name="Xiang X."/>
            <person name="Song Q."/>
            <person name="Yuan D."/>
            <person name="Jin S."/>
            <person name="Zhang L."/>
        </authorList>
    </citation>
    <scope>NUCLEOTIDE SEQUENCE [LARGE SCALE GENOMIC DNA]</scope>
    <source>
        <strain evidence="1">SQ_2022a</strain>
    </source>
</reference>
<dbReference type="EMBL" id="CM045765">
    <property type="protein sequence ID" value="KAI7999326.1"/>
    <property type="molecule type" value="Genomic_DNA"/>
</dbReference>
<accession>A0ACC0GDW4</accession>
<gene>
    <name evidence="1" type="ORF">LOK49_LG09G02862</name>
</gene>
<protein>
    <submittedName>
        <fullName evidence="1">Protein NPG1</fullName>
    </submittedName>
</protein>
<evidence type="ECO:0000313" key="1">
    <source>
        <dbReference type="EMBL" id="KAI7999326.1"/>
    </source>
</evidence>
<sequence length="564" mass="63326">MNKALAAFINALLLEPSHVPSKILIGGVLSKMGSKVSPVARCLLSDALKIEPTNRMAWYYLGLVHRDDRQISHAIDCFQVVVGDLHITHSERRLMKTKDVKQIGEKAESSKRSPTGAKSNARRARGVSISEEYQRALLDIGVLKIELQRKNDVILALQTELATMRAAYEEKCAKLKHEISVNNKQKEWDIERMKQQLDELNEKNTKLVEQLEEYAVHEYTQAAAAVHEKKQTNDEMYNCEANVLAIIPLSTSFPADVNEKTELQGVDTHVTQTNDIGQMPSDVDLMADGNQNTGTTALQNSLVRNIKKKNRKEHKLPEYEYPPVLGRQIKPPDSGVVKEGECDSKQKMQDEIIEVDNVADPDSTFTRFDLTNRLPIWKLLSTQEKANLKEAYEKGGDSAQVWTGPHVSNSVSFNDIRAIVKGLTLRGNVIDAYAEMLMYEQQTKSPKSADDQKSYIFSTLCLRTIRDVAEDVRDRNDCGVIVCFIMKQLVHHLDVDKTMGGESCRTMRASMVKSFVNDRRRSFVVNVNGYVAVMVNVKLDAIVNDTIGWGHVNGSPSDPNDLQT</sequence>
<comment type="caution">
    <text evidence="1">The sequence shown here is derived from an EMBL/GenBank/DDBJ whole genome shotgun (WGS) entry which is preliminary data.</text>
</comment>
<dbReference type="Proteomes" id="UP001060215">
    <property type="component" value="Chromosome 8"/>
</dbReference>
<organism evidence="1 2">
    <name type="scientific">Camellia lanceoleosa</name>
    <dbReference type="NCBI Taxonomy" id="1840588"/>
    <lineage>
        <taxon>Eukaryota</taxon>
        <taxon>Viridiplantae</taxon>
        <taxon>Streptophyta</taxon>
        <taxon>Embryophyta</taxon>
        <taxon>Tracheophyta</taxon>
        <taxon>Spermatophyta</taxon>
        <taxon>Magnoliopsida</taxon>
        <taxon>eudicotyledons</taxon>
        <taxon>Gunneridae</taxon>
        <taxon>Pentapetalae</taxon>
        <taxon>asterids</taxon>
        <taxon>Ericales</taxon>
        <taxon>Theaceae</taxon>
        <taxon>Camellia</taxon>
    </lineage>
</organism>
<proteinExistence type="predicted"/>